<dbReference type="InterPro" id="IPR036388">
    <property type="entry name" value="WH-like_DNA-bd_sf"/>
</dbReference>
<proteinExistence type="predicted"/>
<comment type="subcellular location">
    <subcellularLocation>
        <location evidence="1">Nucleus</location>
    </subcellularLocation>
</comment>
<protein>
    <submittedName>
        <fullName evidence="2">Uncharacterized protein</fullName>
    </submittedName>
</protein>
<dbReference type="Pfam" id="PF13384">
    <property type="entry name" value="HTH_23"/>
    <property type="match status" value="1"/>
</dbReference>
<accession>A0AAE1U2F2</accession>
<organism evidence="2 3">
    <name type="scientific">Petrolisthes manimaculis</name>
    <dbReference type="NCBI Taxonomy" id="1843537"/>
    <lineage>
        <taxon>Eukaryota</taxon>
        <taxon>Metazoa</taxon>
        <taxon>Ecdysozoa</taxon>
        <taxon>Arthropoda</taxon>
        <taxon>Crustacea</taxon>
        <taxon>Multicrustacea</taxon>
        <taxon>Malacostraca</taxon>
        <taxon>Eumalacostraca</taxon>
        <taxon>Eucarida</taxon>
        <taxon>Decapoda</taxon>
        <taxon>Pleocyemata</taxon>
        <taxon>Anomura</taxon>
        <taxon>Galatheoidea</taxon>
        <taxon>Porcellanidae</taxon>
        <taxon>Petrolisthes</taxon>
    </lineage>
</organism>
<evidence type="ECO:0000256" key="1">
    <source>
        <dbReference type="ARBA" id="ARBA00004123"/>
    </source>
</evidence>
<evidence type="ECO:0000313" key="3">
    <source>
        <dbReference type="Proteomes" id="UP001292094"/>
    </source>
</evidence>
<name>A0AAE1U2F2_9EUCA</name>
<gene>
    <name evidence="2" type="ORF">Pmani_024273</name>
</gene>
<dbReference type="AlphaFoldDB" id="A0AAE1U2F2"/>
<reference evidence="2" key="1">
    <citation type="submission" date="2023-11" db="EMBL/GenBank/DDBJ databases">
        <title>Genome assemblies of two species of porcelain crab, Petrolisthes cinctipes and Petrolisthes manimaculis (Anomura: Porcellanidae).</title>
        <authorList>
            <person name="Angst P."/>
        </authorList>
    </citation>
    <scope>NUCLEOTIDE SEQUENCE</scope>
    <source>
        <strain evidence="2">PB745_02</strain>
        <tissue evidence="2">Gill</tissue>
    </source>
</reference>
<keyword evidence="3" id="KW-1185">Reference proteome</keyword>
<dbReference type="Gene3D" id="1.10.10.10">
    <property type="entry name" value="Winged helix-like DNA-binding domain superfamily/Winged helix DNA-binding domain"/>
    <property type="match status" value="1"/>
</dbReference>
<dbReference type="Proteomes" id="UP001292094">
    <property type="component" value="Unassembled WGS sequence"/>
</dbReference>
<dbReference type="SUPFAM" id="SSF46689">
    <property type="entry name" value="Homeodomain-like"/>
    <property type="match status" value="1"/>
</dbReference>
<dbReference type="EMBL" id="JAWZYT010002537">
    <property type="protein sequence ID" value="KAK4303740.1"/>
    <property type="molecule type" value="Genomic_DNA"/>
</dbReference>
<dbReference type="InterPro" id="IPR009057">
    <property type="entry name" value="Homeodomain-like_sf"/>
</dbReference>
<evidence type="ECO:0000313" key="2">
    <source>
        <dbReference type="EMBL" id="KAK4303740.1"/>
    </source>
</evidence>
<sequence length="126" mass="14284">MEICDPICLPPIYTLEKIPVSQEDIPMNDDFRSWPHLQCIDLPAFNVDIGLIIDIQSPFRRPNICLPQNIFGHSPPSPSAVMNQRDTRLCQRGGIIALHEEGLSSRAIAARLGTTHRTVLKWIHRH</sequence>
<comment type="caution">
    <text evidence="2">The sequence shown here is derived from an EMBL/GenBank/DDBJ whole genome shotgun (WGS) entry which is preliminary data.</text>
</comment>
<dbReference type="GO" id="GO:0005634">
    <property type="term" value="C:nucleus"/>
    <property type="evidence" value="ECO:0007669"/>
    <property type="project" value="UniProtKB-SubCell"/>
</dbReference>